<evidence type="ECO:0000256" key="1">
    <source>
        <dbReference type="SAM" id="MobiDB-lite"/>
    </source>
</evidence>
<evidence type="ECO:0000313" key="3">
    <source>
        <dbReference type="WBParaSite" id="HCON_00115610-00001"/>
    </source>
</evidence>
<evidence type="ECO:0000313" key="2">
    <source>
        <dbReference type="Proteomes" id="UP000025227"/>
    </source>
</evidence>
<sequence length="118" mass="13803">MKWKDSTSILPDRRCSWTLKKGSQAHNALRQREKESALGPWACGWTRLDWTRNKDVRAAMQREDHREVREGRPLEFEAQDKRPRGASKKRWRDVIKKDLAEAKGTGEDAEVKKIETTD</sequence>
<dbReference type="Proteomes" id="UP000025227">
    <property type="component" value="Unplaced"/>
</dbReference>
<keyword evidence="2" id="KW-1185">Reference proteome</keyword>
<name>A0A7I4YLB0_HAECO</name>
<accession>A0A7I4YLB0</accession>
<dbReference type="AlphaFoldDB" id="A0A7I4YLB0"/>
<feature type="region of interest" description="Disordered" evidence="1">
    <location>
        <begin position="61"/>
        <end position="91"/>
    </location>
</feature>
<reference evidence="3" key="1">
    <citation type="submission" date="2020-12" db="UniProtKB">
        <authorList>
            <consortium name="WormBaseParasite"/>
        </authorList>
    </citation>
    <scope>IDENTIFICATION</scope>
    <source>
        <strain evidence="3">MHco3</strain>
    </source>
</reference>
<feature type="compositionally biased region" description="Basic and acidic residues" evidence="1">
    <location>
        <begin position="61"/>
        <end position="83"/>
    </location>
</feature>
<organism evidence="2 3">
    <name type="scientific">Haemonchus contortus</name>
    <name type="common">Barber pole worm</name>
    <dbReference type="NCBI Taxonomy" id="6289"/>
    <lineage>
        <taxon>Eukaryota</taxon>
        <taxon>Metazoa</taxon>
        <taxon>Ecdysozoa</taxon>
        <taxon>Nematoda</taxon>
        <taxon>Chromadorea</taxon>
        <taxon>Rhabditida</taxon>
        <taxon>Rhabditina</taxon>
        <taxon>Rhabditomorpha</taxon>
        <taxon>Strongyloidea</taxon>
        <taxon>Trichostrongylidae</taxon>
        <taxon>Haemonchus</taxon>
    </lineage>
</organism>
<dbReference type="WBParaSite" id="HCON_00115610-00001">
    <property type="protein sequence ID" value="HCON_00115610-00001"/>
    <property type="gene ID" value="HCON_00115610"/>
</dbReference>
<protein>
    <submittedName>
        <fullName evidence="3">Uncharacterized protein</fullName>
    </submittedName>
</protein>
<proteinExistence type="predicted"/>